<evidence type="ECO:0000313" key="1">
    <source>
        <dbReference type="EMBL" id="JAH48950.1"/>
    </source>
</evidence>
<name>A0A0E9T7V3_ANGAN</name>
<proteinExistence type="predicted"/>
<dbReference type="PROSITE" id="PS51257">
    <property type="entry name" value="PROKAR_LIPOPROTEIN"/>
    <property type="match status" value="1"/>
</dbReference>
<reference evidence="1" key="1">
    <citation type="submission" date="2014-11" db="EMBL/GenBank/DDBJ databases">
        <authorList>
            <person name="Amaro Gonzalez C."/>
        </authorList>
    </citation>
    <scope>NUCLEOTIDE SEQUENCE</scope>
</reference>
<dbReference type="EMBL" id="GBXM01059627">
    <property type="protein sequence ID" value="JAH48950.1"/>
    <property type="molecule type" value="Transcribed_RNA"/>
</dbReference>
<organism evidence="1">
    <name type="scientific">Anguilla anguilla</name>
    <name type="common">European freshwater eel</name>
    <name type="synonym">Muraena anguilla</name>
    <dbReference type="NCBI Taxonomy" id="7936"/>
    <lineage>
        <taxon>Eukaryota</taxon>
        <taxon>Metazoa</taxon>
        <taxon>Chordata</taxon>
        <taxon>Craniata</taxon>
        <taxon>Vertebrata</taxon>
        <taxon>Euteleostomi</taxon>
        <taxon>Actinopterygii</taxon>
        <taxon>Neopterygii</taxon>
        <taxon>Teleostei</taxon>
        <taxon>Anguilliformes</taxon>
        <taxon>Anguillidae</taxon>
        <taxon>Anguilla</taxon>
    </lineage>
</organism>
<protein>
    <submittedName>
        <fullName evidence="1">Uncharacterized protein</fullName>
    </submittedName>
</protein>
<accession>A0A0E9T7V3</accession>
<reference evidence="1" key="2">
    <citation type="journal article" date="2015" name="Fish Shellfish Immunol.">
        <title>Early steps in the European eel (Anguilla anguilla)-Vibrio vulnificus interaction in the gills: Role of the RtxA13 toxin.</title>
        <authorList>
            <person name="Callol A."/>
            <person name="Pajuelo D."/>
            <person name="Ebbesson L."/>
            <person name="Teles M."/>
            <person name="MacKenzie S."/>
            <person name="Amaro C."/>
        </authorList>
    </citation>
    <scope>NUCLEOTIDE SEQUENCE</scope>
</reference>
<sequence length="27" mass="2878">MARQTLNGFYQLLPGLGFCSCSPSSTV</sequence>
<dbReference type="AlphaFoldDB" id="A0A0E9T7V3"/>